<reference evidence="1 2" key="1">
    <citation type="submission" date="2019-10" db="EMBL/GenBank/DDBJ databases">
        <title>Two novel species isolated from a subtropical stream in China.</title>
        <authorList>
            <person name="Lu H."/>
        </authorList>
    </citation>
    <scope>NUCLEOTIDE SEQUENCE [LARGE SCALE GENOMIC DNA]</scope>
    <source>
        <strain evidence="1 2">FT103W</strain>
    </source>
</reference>
<evidence type="ECO:0000313" key="1">
    <source>
        <dbReference type="EMBL" id="MQA19547.1"/>
    </source>
</evidence>
<gene>
    <name evidence="1" type="ORF">GEV01_08465</name>
</gene>
<protein>
    <submittedName>
        <fullName evidence="1">Uncharacterized protein</fullName>
    </submittedName>
</protein>
<keyword evidence="2" id="KW-1185">Reference proteome</keyword>
<accession>A0A843SFW2</accession>
<organism evidence="1 2">
    <name type="scientific">Rugamonas rivuli</name>
    <dbReference type="NCBI Taxonomy" id="2743358"/>
    <lineage>
        <taxon>Bacteria</taxon>
        <taxon>Pseudomonadati</taxon>
        <taxon>Pseudomonadota</taxon>
        <taxon>Betaproteobacteria</taxon>
        <taxon>Burkholderiales</taxon>
        <taxon>Oxalobacteraceae</taxon>
        <taxon>Telluria group</taxon>
        <taxon>Rugamonas</taxon>
    </lineage>
</organism>
<dbReference type="EMBL" id="WHUF01000002">
    <property type="protein sequence ID" value="MQA19547.1"/>
    <property type="molecule type" value="Genomic_DNA"/>
</dbReference>
<proteinExistence type="predicted"/>
<dbReference type="AlphaFoldDB" id="A0A843SFW2"/>
<name>A0A843SFW2_9BURK</name>
<evidence type="ECO:0000313" key="2">
    <source>
        <dbReference type="Proteomes" id="UP000444318"/>
    </source>
</evidence>
<sequence>MSITNYEGLRVVLRPGPLPNTYEFVVENNGNLLLWDVQLDVYPLLGPGAFGLDDTHMHAVPEHQRTATIDSLAPGASVCIAQETWINRASFKVTAKRKLLSGTFSTSQGGGPRWGLRADFVIAPPILRDR</sequence>
<dbReference type="RefSeq" id="WP_152803376.1">
    <property type="nucleotide sequence ID" value="NZ_WHUF01000002.1"/>
</dbReference>
<comment type="caution">
    <text evidence="1">The sequence shown here is derived from an EMBL/GenBank/DDBJ whole genome shotgun (WGS) entry which is preliminary data.</text>
</comment>
<dbReference type="Proteomes" id="UP000444318">
    <property type="component" value="Unassembled WGS sequence"/>
</dbReference>